<feature type="domain" description="Glucose/Sorbosone dehydrogenase" evidence="5">
    <location>
        <begin position="149"/>
        <end position="470"/>
    </location>
</feature>
<sequence>MSKSKLKIIFTIVAVIVLGTMLVSWISFSHTTLNHMFGMNKSVNPDVQEKYLNYCAGCHGENLQRFDQREWMTSGNDQIAFESIKFGKKEEGMPAFKETFSDDEIMALAKYIRKEVPKDHKKLKPAFLADQVIKTKKQNFTIDTVIAGLDVPWGMEFLPNGDMLISERSGTLYRLHEGELTEMQGLPDILPKGQGGLLDLRLHPEYESNGWFYFAYSEPSNEDPKAGNTAIMRARIEGNKLVDQEKIFDGKPDSRKSYHWGCKLQFDKDGYLWFGIGDRGRREVNPQTLENHNGKIHRIHDDGRIPKDNPFVEKPDAMPSIYSYGHRNPQGTTMHPDTGDIWVTEHGPRGGDELNLIRPGVNYGWPVISYGINYDGTKFTDITHKEGMAQPIIQWTPSIAPCGTTFVTSDRYPGWKNNIMVGSLRFKYLERVELDGNEVVDQEKLLEGIGRVRNVEVGPDGFLYVAAEKPGFIVKLLPVNE</sequence>
<dbReference type="Pfam" id="PF07995">
    <property type="entry name" value="GSDH"/>
    <property type="match status" value="1"/>
</dbReference>
<dbReference type="STRING" id="1307839.L21SP5_00775"/>
<dbReference type="PANTHER" id="PTHR19328">
    <property type="entry name" value="HEDGEHOG-INTERACTING PROTEIN"/>
    <property type="match status" value="1"/>
</dbReference>
<dbReference type="SUPFAM" id="SSF50952">
    <property type="entry name" value="Soluble quinoprotein glucose dehydrogenase"/>
    <property type="match status" value="1"/>
</dbReference>
<dbReference type="PANTHER" id="PTHR19328:SF75">
    <property type="entry name" value="ALDOSE SUGAR DEHYDROGENASE YLII"/>
    <property type="match status" value="1"/>
</dbReference>
<dbReference type="OrthoDB" id="9770043at2"/>
<reference evidence="7 8" key="1">
    <citation type="submission" date="2015-11" db="EMBL/GenBank/DDBJ databases">
        <title>Description and complete genome sequence of a novel strain predominating in hypersaline microbial mats and representing a new family of the Bacteriodetes phylum.</title>
        <authorList>
            <person name="Spring S."/>
            <person name="Bunk B."/>
            <person name="Sproer C."/>
            <person name="Klenk H.-P."/>
        </authorList>
    </citation>
    <scope>NUCLEOTIDE SEQUENCE [LARGE SCALE GENOMIC DNA]</scope>
    <source>
        <strain evidence="7 8">L21-Spi-D4</strain>
    </source>
</reference>
<evidence type="ECO:0000259" key="5">
    <source>
        <dbReference type="Pfam" id="PF07995"/>
    </source>
</evidence>
<dbReference type="RefSeq" id="WP_057951993.1">
    <property type="nucleotide sequence ID" value="NZ_CP013118.1"/>
</dbReference>
<feature type="domain" description="Cytochrome c" evidence="6">
    <location>
        <begin position="48"/>
        <end position="112"/>
    </location>
</feature>
<proteinExistence type="predicted"/>
<dbReference type="GO" id="GO:0020037">
    <property type="term" value="F:heme binding"/>
    <property type="evidence" value="ECO:0007669"/>
    <property type="project" value="InterPro"/>
</dbReference>
<keyword evidence="4" id="KW-0472">Membrane</keyword>
<feature type="transmembrane region" description="Helical" evidence="4">
    <location>
        <begin position="7"/>
        <end position="28"/>
    </location>
</feature>
<dbReference type="GO" id="GO:0016491">
    <property type="term" value="F:oxidoreductase activity"/>
    <property type="evidence" value="ECO:0007669"/>
    <property type="project" value="UniProtKB-KW"/>
</dbReference>
<dbReference type="InterPro" id="IPR011042">
    <property type="entry name" value="6-blade_b-propeller_TolB-like"/>
</dbReference>
<keyword evidence="8" id="KW-1185">Reference proteome</keyword>
<keyword evidence="2" id="KW-0479">Metal-binding</keyword>
<protein>
    <submittedName>
        <fullName evidence="7">Soluble aldose sugar dehydrogenase YliI</fullName>
        <ecNumber evidence="7">1.1.5.-</ecNumber>
    </submittedName>
</protein>
<dbReference type="EC" id="1.1.5.-" evidence="7"/>
<evidence type="ECO:0000256" key="1">
    <source>
        <dbReference type="ARBA" id="ARBA00022617"/>
    </source>
</evidence>
<dbReference type="SUPFAM" id="SSF46626">
    <property type="entry name" value="Cytochrome c"/>
    <property type="match status" value="1"/>
</dbReference>
<organism evidence="7 8">
    <name type="scientific">Salinivirga cyanobacteriivorans</name>
    <dbReference type="NCBI Taxonomy" id="1307839"/>
    <lineage>
        <taxon>Bacteria</taxon>
        <taxon>Pseudomonadati</taxon>
        <taxon>Bacteroidota</taxon>
        <taxon>Bacteroidia</taxon>
        <taxon>Bacteroidales</taxon>
        <taxon>Salinivirgaceae</taxon>
        <taxon>Salinivirga</taxon>
    </lineage>
</organism>
<dbReference type="Gene3D" id="1.10.760.10">
    <property type="entry name" value="Cytochrome c-like domain"/>
    <property type="match status" value="1"/>
</dbReference>
<keyword evidence="7" id="KW-0560">Oxidoreductase</keyword>
<dbReference type="InterPro" id="IPR009056">
    <property type="entry name" value="Cyt_c-like_dom"/>
</dbReference>
<evidence type="ECO:0000256" key="4">
    <source>
        <dbReference type="SAM" id="Phobius"/>
    </source>
</evidence>
<evidence type="ECO:0000259" key="6">
    <source>
        <dbReference type="Pfam" id="PF13442"/>
    </source>
</evidence>
<accession>A0A0S2HWP2</accession>
<dbReference type="InterPro" id="IPR012938">
    <property type="entry name" value="Glc/Sorbosone_DH"/>
</dbReference>
<dbReference type="Pfam" id="PF13442">
    <property type="entry name" value="Cytochrome_CBB3"/>
    <property type="match status" value="1"/>
</dbReference>
<dbReference type="KEGG" id="blq:L21SP5_00775"/>
<dbReference type="GO" id="GO:0046872">
    <property type="term" value="F:metal ion binding"/>
    <property type="evidence" value="ECO:0007669"/>
    <property type="project" value="UniProtKB-KW"/>
</dbReference>
<evidence type="ECO:0000256" key="2">
    <source>
        <dbReference type="ARBA" id="ARBA00022723"/>
    </source>
</evidence>
<name>A0A0S2HWP2_9BACT</name>
<keyword evidence="1" id="KW-0349">Heme</keyword>
<keyword evidence="4" id="KW-1133">Transmembrane helix</keyword>
<dbReference type="InterPro" id="IPR011041">
    <property type="entry name" value="Quinoprot_gluc/sorb_DH_b-prop"/>
</dbReference>
<dbReference type="Proteomes" id="UP000064893">
    <property type="component" value="Chromosome"/>
</dbReference>
<evidence type="ECO:0000256" key="3">
    <source>
        <dbReference type="ARBA" id="ARBA00023004"/>
    </source>
</evidence>
<evidence type="ECO:0000313" key="7">
    <source>
        <dbReference type="EMBL" id="ALO14446.1"/>
    </source>
</evidence>
<dbReference type="Gene3D" id="2.120.10.30">
    <property type="entry name" value="TolB, C-terminal domain"/>
    <property type="match status" value="1"/>
</dbReference>
<keyword evidence="3" id="KW-0408">Iron</keyword>
<gene>
    <name evidence="7" type="primary">yliI</name>
    <name evidence="7" type="ORF">L21SP5_00775</name>
</gene>
<dbReference type="PATRIC" id="fig|1307839.3.peg.820"/>
<dbReference type="InterPro" id="IPR036909">
    <property type="entry name" value="Cyt_c-like_dom_sf"/>
</dbReference>
<keyword evidence="4" id="KW-0812">Transmembrane</keyword>
<dbReference type="GO" id="GO:0009055">
    <property type="term" value="F:electron transfer activity"/>
    <property type="evidence" value="ECO:0007669"/>
    <property type="project" value="InterPro"/>
</dbReference>
<evidence type="ECO:0000313" key="8">
    <source>
        <dbReference type="Proteomes" id="UP000064893"/>
    </source>
</evidence>
<dbReference type="EMBL" id="CP013118">
    <property type="protein sequence ID" value="ALO14446.1"/>
    <property type="molecule type" value="Genomic_DNA"/>
</dbReference>
<dbReference type="AlphaFoldDB" id="A0A0S2HWP2"/>